<protein>
    <recommendedName>
        <fullName evidence="2">DUF2867 domain-containing protein</fullName>
    </recommendedName>
</protein>
<organism evidence="1">
    <name type="scientific">uncultured Friedmanniella sp</name>
    <dbReference type="NCBI Taxonomy" id="335381"/>
    <lineage>
        <taxon>Bacteria</taxon>
        <taxon>Bacillati</taxon>
        <taxon>Actinomycetota</taxon>
        <taxon>Actinomycetes</taxon>
        <taxon>Propionibacteriales</taxon>
        <taxon>Nocardioidaceae</taxon>
        <taxon>Friedmanniella</taxon>
        <taxon>environmental samples</taxon>
    </lineage>
</organism>
<gene>
    <name evidence="1" type="ORF">AVDCRST_MAG48-1701</name>
</gene>
<dbReference type="EMBL" id="CADCTS010000245">
    <property type="protein sequence ID" value="CAA9306025.1"/>
    <property type="molecule type" value="Genomic_DNA"/>
</dbReference>
<reference evidence="1" key="1">
    <citation type="submission" date="2020-02" db="EMBL/GenBank/DDBJ databases">
        <authorList>
            <person name="Meier V. D."/>
        </authorList>
    </citation>
    <scope>NUCLEOTIDE SEQUENCE</scope>
    <source>
        <strain evidence="1">AVDCRST_MAG48</strain>
    </source>
</reference>
<accession>A0A6J4KHA5</accession>
<dbReference type="AlphaFoldDB" id="A0A6J4KHA5"/>
<sequence length="162" mass="18210">MRLRLAVLLPCPPERAVAELARSRWLNRLDAPVLRFDPVQPPAFPERWRTGNHRVALRVGGRLPIGQHVLGLRRVPDAGDPLGDGPTEIWHDAGYSALVRTWDHRVLVEDVHGMTRCTDVVEIRAGLLTLPAWLFAQVLYRVRGRRLTRLAAHGFAEDALDG</sequence>
<name>A0A6J4KHA5_9ACTN</name>
<evidence type="ECO:0008006" key="2">
    <source>
        <dbReference type="Google" id="ProtNLM"/>
    </source>
</evidence>
<proteinExistence type="predicted"/>
<evidence type="ECO:0000313" key="1">
    <source>
        <dbReference type="EMBL" id="CAA9306025.1"/>
    </source>
</evidence>